<dbReference type="AlphaFoldDB" id="A0ABD1DI48"/>
<sequence length="36" mass="4077">DERSIADVVDVDLLSFQNLCDLAQWHVKSTSGLTNW</sequence>
<dbReference type="Proteomes" id="UP001562425">
    <property type="component" value="Unassembled WGS sequence"/>
</dbReference>
<dbReference type="EMBL" id="JBEHCU010005578">
    <property type="protein sequence ID" value="KAL1399363.1"/>
    <property type="molecule type" value="Genomic_DNA"/>
</dbReference>
<name>A0ABD1DI48_CULPP</name>
<reference evidence="1 2" key="1">
    <citation type="submission" date="2024-05" db="EMBL/GenBank/DDBJ databases">
        <title>Culex pipiens pipiens assembly and annotation.</title>
        <authorList>
            <person name="Alout H."/>
            <person name="Durand T."/>
        </authorList>
    </citation>
    <scope>NUCLEOTIDE SEQUENCE [LARGE SCALE GENOMIC DNA]</scope>
    <source>
        <strain evidence="1">HA-2024</strain>
        <tissue evidence="1">Whole body</tissue>
    </source>
</reference>
<protein>
    <submittedName>
        <fullName evidence="1">Uncharacterized protein</fullName>
    </submittedName>
</protein>
<gene>
    <name evidence="1" type="ORF">pipiens_020120</name>
</gene>
<comment type="caution">
    <text evidence="1">The sequence shown here is derived from an EMBL/GenBank/DDBJ whole genome shotgun (WGS) entry which is preliminary data.</text>
</comment>
<evidence type="ECO:0000313" key="2">
    <source>
        <dbReference type="Proteomes" id="UP001562425"/>
    </source>
</evidence>
<organism evidence="1 2">
    <name type="scientific">Culex pipiens pipiens</name>
    <name type="common">Northern house mosquito</name>
    <dbReference type="NCBI Taxonomy" id="38569"/>
    <lineage>
        <taxon>Eukaryota</taxon>
        <taxon>Metazoa</taxon>
        <taxon>Ecdysozoa</taxon>
        <taxon>Arthropoda</taxon>
        <taxon>Hexapoda</taxon>
        <taxon>Insecta</taxon>
        <taxon>Pterygota</taxon>
        <taxon>Neoptera</taxon>
        <taxon>Endopterygota</taxon>
        <taxon>Diptera</taxon>
        <taxon>Nematocera</taxon>
        <taxon>Culicoidea</taxon>
        <taxon>Culicidae</taxon>
        <taxon>Culicinae</taxon>
        <taxon>Culicini</taxon>
        <taxon>Culex</taxon>
        <taxon>Culex</taxon>
    </lineage>
</organism>
<feature type="non-terminal residue" evidence="1">
    <location>
        <position position="36"/>
    </location>
</feature>
<feature type="non-terminal residue" evidence="1">
    <location>
        <position position="1"/>
    </location>
</feature>
<keyword evidence="2" id="KW-1185">Reference proteome</keyword>
<evidence type="ECO:0000313" key="1">
    <source>
        <dbReference type="EMBL" id="KAL1399363.1"/>
    </source>
</evidence>
<proteinExistence type="predicted"/>
<accession>A0ABD1DI48</accession>